<feature type="transmembrane region" description="Helical" evidence="1">
    <location>
        <begin position="673"/>
        <end position="693"/>
    </location>
</feature>
<proteinExistence type="predicted"/>
<keyword evidence="1" id="KW-0812">Transmembrane</keyword>
<name>A0A420WJM3_9PROT</name>
<dbReference type="OrthoDB" id="9769144at2"/>
<dbReference type="InterPro" id="IPR029062">
    <property type="entry name" value="Class_I_gatase-like"/>
</dbReference>
<feature type="transmembrane region" description="Helical" evidence="1">
    <location>
        <begin position="41"/>
        <end position="58"/>
    </location>
</feature>
<keyword evidence="1" id="KW-0472">Membrane</keyword>
<keyword evidence="1" id="KW-1133">Transmembrane helix</keyword>
<evidence type="ECO:0008006" key="4">
    <source>
        <dbReference type="Google" id="ProtNLM"/>
    </source>
</evidence>
<keyword evidence="3" id="KW-1185">Reference proteome</keyword>
<dbReference type="SUPFAM" id="SSF52317">
    <property type="entry name" value="Class I glutamine amidotransferase-like"/>
    <property type="match status" value="1"/>
</dbReference>
<dbReference type="EMBL" id="RBII01000001">
    <property type="protein sequence ID" value="RKQ71223.1"/>
    <property type="molecule type" value="Genomic_DNA"/>
</dbReference>
<dbReference type="CDD" id="cd03143">
    <property type="entry name" value="A4_beta-galactosidase_middle_domain"/>
    <property type="match status" value="1"/>
</dbReference>
<evidence type="ECO:0000313" key="3">
    <source>
        <dbReference type="Proteomes" id="UP000282211"/>
    </source>
</evidence>
<reference evidence="2 3" key="1">
    <citation type="submission" date="2018-10" db="EMBL/GenBank/DDBJ databases">
        <title>Genomic Encyclopedia of Type Strains, Phase IV (KMG-IV): sequencing the most valuable type-strain genomes for metagenomic binning, comparative biology and taxonomic classification.</title>
        <authorList>
            <person name="Goeker M."/>
        </authorList>
    </citation>
    <scope>NUCLEOTIDE SEQUENCE [LARGE SCALE GENOMIC DNA]</scope>
    <source>
        <strain evidence="2 3">DSM 22008</strain>
    </source>
</reference>
<evidence type="ECO:0000313" key="2">
    <source>
        <dbReference type="EMBL" id="RKQ71223.1"/>
    </source>
</evidence>
<dbReference type="AlphaFoldDB" id="A0A420WJM3"/>
<dbReference type="InParanoid" id="A0A420WJM3"/>
<sequence length="697" mass="76913">MNDIINSLAFDPLIPNWMTILLGFVVFSAALLTATSGLKSYFWRLLAGMFLLLAVLNPQKVNEDRTPLADTVIVLNDISQSMDVGNRTQARQSILGGLKEGLEQDTTLDVVQINIKDTESGTKLAPALVEALGTAGSNRIAGVVTLSDGQVHDNVETLKTVLPENVPFHTLIIGDPDARDRRIRAVTAPRFGLVGETANFELEVDDPGHEGERALIEVKLNGTIRARFPIVIGDTLSIPLEIERRGSNTVEMNVVAAENELTLNNNVFVSEISGIRDRMRVLLITGEPHSGGRAWRNLLKSDAAIDLVQFTILTMPRVNATNARQSELSLIQFPTRRLFEEKLDEFDLIIFDHYRRRAGRTRTGGMQPIIPPNYFNNMIRYVENGGAMLLATGPAFAEDDSLFRSPLAGILPTRPTGEVLVEKFRPTLNDKGRRHPITQSFKGQTESSWGQWFRLIDNTPVSGNVLMEGENGAPLFVIDQIGEGRIAMLMSDQAWLWAKGFDGGGPYREIFRRTAHWLMGEPDLEAETLRANADGQNLIIERRSLTDVSEPVSVITPSGERRSVILSEVSEGLFRGQLPAEGFGAYRLEQGDVSTITAIGTLNPKEFADLTPTSTLLSTIASESGGLIKSVGLGDTPLPTVRRINLTEKASGENWLGLRSYEDYVVTRSQRQALIPALLFFLLFFISLAIAWWREGL</sequence>
<feature type="transmembrane region" description="Helical" evidence="1">
    <location>
        <begin position="14"/>
        <end position="34"/>
    </location>
</feature>
<dbReference type="RefSeq" id="WP_121099021.1">
    <property type="nucleotide sequence ID" value="NZ_RBII01000001.1"/>
</dbReference>
<evidence type="ECO:0000256" key="1">
    <source>
        <dbReference type="SAM" id="Phobius"/>
    </source>
</evidence>
<accession>A0A420WJM3</accession>
<protein>
    <recommendedName>
        <fullName evidence="4">Glutamine amidotransferase</fullName>
    </recommendedName>
</protein>
<comment type="caution">
    <text evidence="2">The sequence shown here is derived from an EMBL/GenBank/DDBJ whole genome shotgun (WGS) entry which is preliminary data.</text>
</comment>
<dbReference type="PANTHER" id="PTHR37947:SF1">
    <property type="entry name" value="BLL2462 PROTEIN"/>
    <property type="match status" value="1"/>
</dbReference>
<organism evidence="2 3">
    <name type="scientific">Litorimonas taeanensis</name>
    <dbReference type="NCBI Taxonomy" id="568099"/>
    <lineage>
        <taxon>Bacteria</taxon>
        <taxon>Pseudomonadati</taxon>
        <taxon>Pseudomonadota</taxon>
        <taxon>Alphaproteobacteria</taxon>
        <taxon>Maricaulales</taxon>
        <taxon>Robiginitomaculaceae</taxon>
    </lineage>
</organism>
<dbReference type="Gene3D" id="3.40.50.880">
    <property type="match status" value="1"/>
</dbReference>
<gene>
    <name evidence="2" type="ORF">DES40_0536</name>
</gene>
<dbReference type="PANTHER" id="PTHR37947">
    <property type="entry name" value="BLL2462 PROTEIN"/>
    <property type="match status" value="1"/>
</dbReference>
<dbReference type="Proteomes" id="UP000282211">
    <property type="component" value="Unassembled WGS sequence"/>
</dbReference>